<dbReference type="InterPro" id="IPR004358">
    <property type="entry name" value="Sig_transdc_His_kin-like_C"/>
</dbReference>
<dbReference type="InterPro" id="IPR003660">
    <property type="entry name" value="HAMP_dom"/>
</dbReference>
<dbReference type="PROSITE" id="PS50885">
    <property type="entry name" value="HAMP"/>
    <property type="match status" value="1"/>
</dbReference>
<reference evidence="17 18" key="1">
    <citation type="submission" date="2018-10" db="EMBL/GenBank/DDBJ databases">
        <authorList>
            <person name="Zhang X."/>
        </authorList>
    </citation>
    <scope>NUCLEOTIDE SEQUENCE [LARGE SCALE GENOMIC DNA]</scope>
    <source>
        <strain evidence="17 18">SK-G1</strain>
    </source>
</reference>
<dbReference type="Pfam" id="PF00512">
    <property type="entry name" value="HisKA"/>
    <property type="match status" value="1"/>
</dbReference>
<comment type="catalytic activity">
    <reaction evidence="1">
        <text>ATP + protein L-histidine = ADP + protein N-phospho-L-histidine.</text>
        <dbReference type="EC" id="2.7.13.3"/>
    </reaction>
</comment>
<evidence type="ECO:0000256" key="5">
    <source>
        <dbReference type="ARBA" id="ARBA00022553"/>
    </source>
</evidence>
<dbReference type="InterPro" id="IPR036890">
    <property type="entry name" value="HATPase_C_sf"/>
</dbReference>
<dbReference type="PROSITE" id="PS50109">
    <property type="entry name" value="HIS_KIN"/>
    <property type="match status" value="1"/>
</dbReference>
<dbReference type="GO" id="GO:0005524">
    <property type="term" value="F:ATP binding"/>
    <property type="evidence" value="ECO:0007669"/>
    <property type="project" value="UniProtKB-KW"/>
</dbReference>
<evidence type="ECO:0000256" key="3">
    <source>
        <dbReference type="ARBA" id="ARBA00012438"/>
    </source>
</evidence>
<dbReference type="InterPro" id="IPR050398">
    <property type="entry name" value="HssS/ArlS-like"/>
</dbReference>
<evidence type="ECO:0000256" key="9">
    <source>
        <dbReference type="ARBA" id="ARBA00022777"/>
    </source>
</evidence>
<feature type="domain" description="HAMP" evidence="16">
    <location>
        <begin position="86"/>
        <end position="138"/>
    </location>
</feature>
<evidence type="ECO:0000259" key="16">
    <source>
        <dbReference type="PROSITE" id="PS50885"/>
    </source>
</evidence>
<keyword evidence="18" id="KW-1185">Reference proteome</keyword>
<evidence type="ECO:0000256" key="6">
    <source>
        <dbReference type="ARBA" id="ARBA00022679"/>
    </source>
</evidence>
<keyword evidence="11 14" id="KW-1133">Transmembrane helix</keyword>
<evidence type="ECO:0000259" key="15">
    <source>
        <dbReference type="PROSITE" id="PS50109"/>
    </source>
</evidence>
<dbReference type="EC" id="2.7.13.3" evidence="3"/>
<dbReference type="AlphaFoldDB" id="A0A3G2R934"/>
<protein>
    <recommendedName>
        <fullName evidence="3">histidine kinase</fullName>
        <ecNumber evidence="3">2.7.13.3</ecNumber>
    </recommendedName>
</protein>
<keyword evidence="5" id="KW-0597">Phosphoprotein</keyword>
<keyword evidence="10" id="KW-0067">ATP-binding</keyword>
<dbReference type="GO" id="GO:0005886">
    <property type="term" value="C:plasma membrane"/>
    <property type="evidence" value="ECO:0007669"/>
    <property type="project" value="UniProtKB-SubCell"/>
</dbReference>
<dbReference type="Pfam" id="PF02518">
    <property type="entry name" value="HATPase_c"/>
    <property type="match status" value="1"/>
</dbReference>
<dbReference type="Proteomes" id="UP000280960">
    <property type="component" value="Chromosome"/>
</dbReference>
<keyword evidence="12" id="KW-0902">Two-component regulatory system</keyword>
<dbReference type="InterPro" id="IPR003594">
    <property type="entry name" value="HATPase_dom"/>
</dbReference>
<dbReference type="PRINTS" id="PR00344">
    <property type="entry name" value="BCTRLSENSOR"/>
</dbReference>
<feature type="domain" description="Histidine kinase" evidence="15">
    <location>
        <begin position="262"/>
        <end position="470"/>
    </location>
</feature>
<keyword evidence="7 14" id="KW-0812">Transmembrane</keyword>
<proteinExistence type="predicted"/>
<dbReference type="SMART" id="SM00388">
    <property type="entry name" value="HisKA"/>
    <property type="match status" value="1"/>
</dbReference>
<dbReference type="SUPFAM" id="SSF47384">
    <property type="entry name" value="Homodimeric domain of signal transducing histidine kinase"/>
    <property type="match status" value="1"/>
</dbReference>
<organism evidence="17 18">
    <name type="scientific">Biomaibacter acetigenes</name>
    <dbReference type="NCBI Taxonomy" id="2316383"/>
    <lineage>
        <taxon>Bacteria</taxon>
        <taxon>Bacillati</taxon>
        <taxon>Bacillota</taxon>
        <taxon>Clostridia</taxon>
        <taxon>Thermosediminibacterales</taxon>
        <taxon>Tepidanaerobacteraceae</taxon>
        <taxon>Biomaibacter</taxon>
    </lineage>
</organism>
<dbReference type="SMART" id="SM00304">
    <property type="entry name" value="HAMP"/>
    <property type="match status" value="1"/>
</dbReference>
<sequence>MMRSIELKILVPFLAIIIISLGVVGSVSYYGSYKIFESLIKQPFYANTGINADYISNQLLELQKYTILVAIIAIIAAAQLTIFFSYSLARPIKKLAAACDEVSKGNFNITLDYSRKDEIGILKDAFIRMTAKLQEHIAKVLEITSLNQKIIDGVNYGIVVFTRGRKKLLVNRLASHEFNNYPIIREFVENLIQDFLSGKAPISSSSTMINDKNGSSKFVEYDIQPSEDNFILCFSDITEKERFKQKMEYINRLTSIGEMSAALAHEIRNPLQGIKSCLQVLETRFLSADDTSTALLNLIYGEIKRINNIISDLLNYARPSEPKPEYINLRQEIEDVLPLLAHLYNKKHISIKIDITPDCNNIFIDKSHFKQILINLLSNSIHASQENTEIVIFTTKNKDEIVLSIRDQGKGIPEEYLEKVFIPFFTTEENGTGLGLSVVQSLVLKNHGHIWIQSKSGIGTTINFAFPFDFAHFVRYYDKAIT</sequence>
<name>A0A3G2R934_9FIRM</name>
<dbReference type="KEGG" id="bacg:D2962_15930"/>
<dbReference type="CDD" id="cd06225">
    <property type="entry name" value="HAMP"/>
    <property type="match status" value="1"/>
</dbReference>
<dbReference type="Gene3D" id="3.30.565.10">
    <property type="entry name" value="Histidine kinase-like ATPase, C-terminal domain"/>
    <property type="match status" value="1"/>
</dbReference>
<evidence type="ECO:0000256" key="7">
    <source>
        <dbReference type="ARBA" id="ARBA00022692"/>
    </source>
</evidence>
<evidence type="ECO:0000256" key="1">
    <source>
        <dbReference type="ARBA" id="ARBA00000085"/>
    </source>
</evidence>
<evidence type="ECO:0000256" key="8">
    <source>
        <dbReference type="ARBA" id="ARBA00022741"/>
    </source>
</evidence>
<dbReference type="InterPro" id="IPR005467">
    <property type="entry name" value="His_kinase_dom"/>
</dbReference>
<evidence type="ECO:0000256" key="10">
    <source>
        <dbReference type="ARBA" id="ARBA00022840"/>
    </source>
</evidence>
<dbReference type="InterPro" id="IPR036097">
    <property type="entry name" value="HisK_dim/P_sf"/>
</dbReference>
<evidence type="ECO:0000256" key="4">
    <source>
        <dbReference type="ARBA" id="ARBA00022475"/>
    </source>
</evidence>
<dbReference type="PANTHER" id="PTHR45528">
    <property type="entry name" value="SENSOR HISTIDINE KINASE CPXA"/>
    <property type="match status" value="1"/>
</dbReference>
<keyword evidence="9" id="KW-0418">Kinase</keyword>
<keyword evidence="13 14" id="KW-0472">Membrane</keyword>
<accession>A0A3G2R934</accession>
<evidence type="ECO:0000256" key="11">
    <source>
        <dbReference type="ARBA" id="ARBA00022989"/>
    </source>
</evidence>
<feature type="transmembrane region" description="Helical" evidence="14">
    <location>
        <begin position="65"/>
        <end position="86"/>
    </location>
</feature>
<feature type="transmembrane region" description="Helical" evidence="14">
    <location>
        <begin position="9"/>
        <end position="31"/>
    </location>
</feature>
<dbReference type="InterPro" id="IPR003661">
    <property type="entry name" value="HisK_dim/P_dom"/>
</dbReference>
<comment type="subcellular location">
    <subcellularLocation>
        <location evidence="2">Cell membrane</location>
        <topology evidence="2">Multi-pass membrane protein</topology>
    </subcellularLocation>
</comment>
<evidence type="ECO:0000256" key="13">
    <source>
        <dbReference type="ARBA" id="ARBA00023136"/>
    </source>
</evidence>
<dbReference type="PANTHER" id="PTHR45528:SF1">
    <property type="entry name" value="SENSOR HISTIDINE KINASE CPXA"/>
    <property type="match status" value="1"/>
</dbReference>
<dbReference type="Gene3D" id="6.10.340.10">
    <property type="match status" value="1"/>
</dbReference>
<dbReference type="SUPFAM" id="SSF55874">
    <property type="entry name" value="ATPase domain of HSP90 chaperone/DNA topoisomerase II/histidine kinase"/>
    <property type="match status" value="1"/>
</dbReference>
<keyword evidence="6" id="KW-0808">Transferase</keyword>
<keyword evidence="4" id="KW-1003">Cell membrane</keyword>
<evidence type="ECO:0000313" key="18">
    <source>
        <dbReference type="Proteomes" id="UP000280960"/>
    </source>
</evidence>
<dbReference type="RefSeq" id="WP_122015560.1">
    <property type="nucleotide sequence ID" value="NZ_CP033169.1"/>
</dbReference>
<dbReference type="CDD" id="cd00082">
    <property type="entry name" value="HisKA"/>
    <property type="match status" value="1"/>
</dbReference>
<dbReference type="GO" id="GO:0000155">
    <property type="term" value="F:phosphorelay sensor kinase activity"/>
    <property type="evidence" value="ECO:0007669"/>
    <property type="project" value="InterPro"/>
</dbReference>
<dbReference type="Gene3D" id="1.10.287.130">
    <property type="match status" value="1"/>
</dbReference>
<dbReference type="SMART" id="SM00387">
    <property type="entry name" value="HATPase_c"/>
    <property type="match status" value="1"/>
</dbReference>
<dbReference type="SUPFAM" id="SSF158472">
    <property type="entry name" value="HAMP domain-like"/>
    <property type="match status" value="1"/>
</dbReference>
<evidence type="ECO:0000256" key="12">
    <source>
        <dbReference type="ARBA" id="ARBA00023012"/>
    </source>
</evidence>
<dbReference type="EMBL" id="CP033169">
    <property type="protein sequence ID" value="AYO31895.1"/>
    <property type="molecule type" value="Genomic_DNA"/>
</dbReference>
<gene>
    <name evidence="17" type="ORF">D2962_15930</name>
</gene>
<dbReference type="Pfam" id="PF00672">
    <property type="entry name" value="HAMP"/>
    <property type="match status" value="1"/>
</dbReference>
<evidence type="ECO:0000256" key="2">
    <source>
        <dbReference type="ARBA" id="ARBA00004651"/>
    </source>
</evidence>
<keyword evidence="8" id="KW-0547">Nucleotide-binding</keyword>
<evidence type="ECO:0000313" key="17">
    <source>
        <dbReference type="EMBL" id="AYO31895.1"/>
    </source>
</evidence>
<evidence type="ECO:0000256" key="14">
    <source>
        <dbReference type="SAM" id="Phobius"/>
    </source>
</evidence>